<evidence type="ECO:0000256" key="2">
    <source>
        <dbReference type="ARBA" id="ARBA00008533"/>
    </source>
</evidence>
<evidence type="ECO:0000256" key="12">
    <source>
        <dbReference type="RuleBase" id="RU003587"/>
    </source>
</evidence>
<proteinExistence type="inferred from homology"/>
<feature type="domain" description="UVR" evidence="14">
    <location>
        <begin position="656"/>
        <end position="691"/>
    </location>
</feature>
<dbReference type="Pfam" id="PF04851">
    <property type="entry name" value="ResIII"/>
    <property type="match status" value="1"/>
</dbReference>
<dbReference type="InterPro" id="IPR001650">
    <property type="entry name" value="Helicase_C-like"/>
</dbReference>
<comment type="subunit">
    <text evidence="10 12">Forms a heterotetramer with UvrA during the search for lesions. Interacts with UvrC in an incision complex.</text>
</comment>
<dbReference type="SUPFAM" id="SSF52540">
    <property type="entry name" value="P-loop containing nucleoside triphosphate hydrolases"/>
    <property type="match status" value="2"/>
</dbReference>
<dbReference type="PANTHER" id="PTHR24029">
    <property type="entry name" value="UVRABC SYSTEM PROTEIN B"/>
    <property type="match status" value="1"/>
</dbReference>
<dbReference type="GO" id="GO:0009432">
    <property type="term" value="P:SOS response"/>
    <property type="evidence" value="ECO:0007669"/>
    <property type="project" value="UniProtKB-KW"/>
</dbReference>
<evidence type="ECO:0000256" key="7">
    <source>
        <dbReference type="ARBA" id="ARBA00022840"/>
    </source>
</evidence>
<dbReference type="PROSITE" id="PS50151">
    <property type="entry name" value="UVR"/>
    <property type="match status" value="1"/>
</dbReference>
<dbReference type="GO" id="GO:0009380">
    <property type="term" value="C:excinuclease repair complex"/>
    <property type="evidence" value="ECO:0007669"/>
    <property type="project" value="InterPro"/>
</dbReference>
<dbReference type="GO" id="GO:0003677">
    <property type="term" value="F:DNA binding"/>
    <property type="evidence" value="ECO:0007669"/>
    <property type="project" value="InterPro"/>
</dbReference>
<name>A0A1G2JP53_9BACT</name>
<comment type="subcellular location">
    <subcellularLocation>
        <location evidence="1 12">Cytoplasm</location>
    </subcellularLocation>
</comment>
<dbReference type="InterPro" id="IPR036876">
    <property type="entry name" value="UVR_dom_sf"/>
</dbReference>
<comment type="similarity">
    <text evidence="2 12">Belongs to the UvrB family.</text>
</comment>
<evidence type="ECO:0000256" key="9">
    <source>
        <dbReference type="ARBA" id="ARBA00023204"/>
    </source>
</evidence>
<feature type="coiled-coil region" evidence="13">
    <location>
        <begin position="280"/>
        <end position="314"/>
    </location>
</feature>
<gene>
    <name evidence="17" type="ORF">A2561_00195</name>
</gene>
<evidence type="ECO:0000256" key="13">
    <source>
        <dbReference type="SAM" id="Coils"/>
    </source>
</evidence>
<keyword evidence="8 12" id="KW-0267">Excision nuclease</keyword>
<dbReference type="NCBIfam" id="NF003673">
    <property type="entry name" value="PRK05298.1"/>
    <property type="match status" value="1"/>
</dbReference>
<dbReference type="InterPro" id="IPR001943">
    <property type="entry name" value="UVR_dom"/>
</dbReference>
<reference evidence="17 18" key="1">
    <citation type="journal article" date="2016" name="Nat. Commun.">
        <title>Thousands of microbial genomes shed light on interconnected biogeochemical processes in an aquifer system.</title>
        <authorList>
            <person name="Anantharaman K."/>
            <person name="Brown C.T."/>
            <person name="Hug L.A."/>
            <person name="Sharon I."/>
            <person name="Castelle C.J."/>
            <person name="Probst A.J."/>
            <person name="Thomas B.C."/>
            <person name="Singh A."/>
            <person name="Wilkins M.J."/>
            <person name="Karaoz U."/>
            <person name="Brodie E.L."/>
            <person name="Williams K.H."/>
            <person name="Hubbard S.S."/>
            <person name="Banfield J.F."/>
        </authorList>
    </citation>
    <scope>NUCLEOTIDE SEQUENCE [LARGE SCALE GENOMIC DNA]</scope>
</reference>
<dbReference type="CDD" id="cd17916">
    <property type="entry name" value="DEXHc_UvrB"/>
    <property type="match status" value="1"/>
</dbReference>
<evidence type="ECO:0000313" key="18">
    <source>
        <dbReference type="Proteomes" id="UP000178935"/>
    </source>
</evidence>
<keyword evidence="9 12" id="KW-0234">DNA repair</keyword>
<protein>
    <recommendedName>
        <fullName evidence="11 12">UvrABC system protein B</fullName>
    </recommendedName>
</protein>
<evidence type="ECO:0000256" key="3">
    <source>
        <dbReference type="ARBA" id="ARBA00022490"/>
    </source>
</evidence>
<dbReference type="GO" id="GO:0006289">
    <property type="term" value="P:nucleotide-excision repair"/>
    <property type="evidence" value="ECO:0007669"/>
    <property type="project" value="InterPro"/>
</dbReference>
<dbReference type="PROSITE" id="PS51192">
    <property type="entry name" value="HELICASE_ATP_BIND_1"/>
    <property type="match status" value="1"/>
</dbReference>
<dbReference type="Gene3D" id="4.10.860.10">
    <property type="entry name" value="UVR domain"/>
    <property type="match status" value="1"/>
</dbReference>
<dbReference type="NCBIfam" id="TIGR00631">
    <property type="entry name" value="uvrb"/>
    <property type="match status" value="1"/>
</dbReference>
<dbReference type="EMBL" id="MHPU01000014">
    <property type="protein sequence ID" value="OGZ88927.1"/>
    <property type="molecule type" value="Genomic_DNA"/>
</dbReference>
<dbReference type="GO" id="GO:0016887">
    <property type="term" value="F:ATP hydrolysis activity"/>
    <property type="evidence" value="ECO:0007669"/>
    <property type="project" value="InterPro"/>
</dbReference>
<evidence type="ECO:0000256" key="4">
    <source>
        <dbReference type="ARBA" id="ARBA00022741"/>
    </source>
</evidence>
<sequence length="691" mass="79569">MQKFKLVSNFKPTGDQPKAIKTLTENLKNGAKHQVLLGVTGSGKTFTMANVIEKIQKPTLIISPNKTLAAQLYQEFKEFFPNNAVHYFVSYYDYYQPEAYIPQTDTYIEKDAKINEEIDRMRHSAVQDLISRDDVIVVASVSCIYNIGSPKNYKGISFEIKQNQKIKRSEFILKLSDLQYQRNDILARNASRSDASGEFKPGVFRVRGDMIEIFIVTGDTILRVEFENDKISRMSVIPAKAGIQSISTDSRFPIKSGMTSMKKYTIFPAHFWLAPHDKIKLAIKNIQDELTARLKELKKQKKLLEAERLEQRTNYDIEMLQETGFCYGIENYSSHLEFRPQGQAPFSLVDYFKQKDNGSLIFIDESHISISQIRAMSIGDKIRKETLINFGFRLPSAVDNRPLKFNEFEERVKQAIYVSATPAIYETEKSGKNIIEQIIRPTGLLEPKIKIRKTENQIQDLIKEIQKRISLKSARLNAPAFGGERVLVITLTKRLAEEIADYLLERGIKAQYLHSEVKTLERPEILKKFRQGEFDVLIGINLLREGLDLPEVSLVAILDADKEGFLRNKTTLIQTMGRAARHINGQIILYADKTTMSMQGAIDEINRRRKIQENYNKKNNITPTAIIKNIRDWDMSKKEDITLEFPMLNDKSFDKLRTKRLLEKEMKQAVKNLDFERAAELRDLINKLTQI</sequence>
<keyword evidence="5 12" id="KW-0227">DNA damage</keyword>
<dbReference type="Pfam" id="PF17757">
    <property type="entry name" value="UvrB_inter"/>
    <property type="match status" value="1"/>
</dbReference>
<feature type="domain" description="Helicase ATP-binding" evidence="15">
    <location>
        <begin position="25"/>
        <end position="176"/>
    </location>
</feature>
<comment type="caution">
    <text evidence="17">The sequence shown here is derived from an EMBL/GenBank/DDBJ whole genome shotgun (WGS) entry which is preliminary data.</text>
</comment>
<dbReference type="CDD" id="cd18790">
    <property type="entry name" value="SF2_C_UvrB"/>
    <property type="match status" value="1"/>
</dbReference>
<dbReference type="SMART" id="SM00487">
    <property type="entry name" value="DEXDc"/>
    <property type="match status" value="1"/>
</dbReference>
<feature type="domain" description="Helicase C-terminal" evidence="16">
    <location>
        <begin position="457"/>
        <end position="630"/>
    </location>
</feature>
<evidence type="ECO:0000313" key="17">
    <source>
        <dbReference type="EMBL" id="OGZ88927.1"/>
    </source>
</evidence>
<dbReference type="GO" id="GO:0004518">
    <property type="term" value="F:nuclease activity"/>
    <property type="evidence" value="ECO:0007669"/>
    <property type="project" value="UniProtKB-KW"/>
</dbReference>
<dbReference type="InterPro" id="IPR027417">
    <property type="entry name" value="P-loop_NTPase"/>
</dbReference>
<evidence type="ECO:0000256" key="10">
    <source>
        <dbReference type="ARBA" id="ARBA00026033"/>
    </source>
</evidence>
<keyword evidence="12" id="KW-0742">SOS response</keyword>
<evidence type="ECO:0000256" key="6">
    <source>
        <dbReference type="ARBA" id="ARBA00022769"/>
    </source>
</evidence>
<keyword evidence="3" id="KW-0963">Cytoplasm</keyword>
<evidence type="ECO:0000256" key="11">
    <source>
        <dbReference type="ARBA" id="ARBA00029504"/>
    </source>
</evidence>
<dbReference type="InterPro" id="IPR004807">
    <property type="entry name" value="UvrB"/>
</dbReference>
<dbReference type="InterPro" id="IPR014001">
    <property type="entry name" value="Helicase_ATP-bd"/>
</dbReference>
<keyword evidence="6 12" id="KW-0228">DNA excision</keyword>
<dbReference type="SMART" id="SM00490">
    <property type="entry name" value="HELICc"/>
    <property type="match status" value="1"/>
</dbReference>
<evidence type="ECO:0000259" key="15">
    <source>
        <dbReference type="PROSITE" id="PS51192"/>
    </source>
</evidence>
<dbReference type="Pfam" id="PF00271">
    <property type="entry name" value="Helicase_C"/>
    <property type="match status" value="1"/>
</dbReference>
<dbReference type="PROSITE" id="PS51194">
    <property type="entry name" value="HELICASE_CTER"/>
    <property type="match status" value="1"/>
</dbReference>
<evidence type="ECO:0000256" key="8">
    <source>
        <dbReference type="ARBA" id="ARBA00022881"/>
    </source>
</evidence>
<dbReference type="Proteomes" id="UP000178935">
    <property type="component" value="Unassembled WGS sequence"/>
</dbReference>
<dbReference type="Pfam" id="PF02151">
    <property type="entry name" value="UVR"/>
    <property type="match status" value="1"/>
</dbReference>
<dbReference type="InterPro" id="IPR024759">
    <property type="entry name" value="UvrB_YAD/RRR_dom"/>
</dbReference>
<dbReference type="InterPro" id="IPR041471">
    <property type="entry name" value="UvrB_inter"/>
</dbReference>
<dbReference type="PANTHER" id="PTHR24029:SF0">
    <property type="entry name" value="UVRABC SYSTEM PROTEIN B"/>
    <property type="match status" value="1"/>
</dbReference>
<evidence type="ECO:0000259" key="14">
    <source>
        <dbReference type="PROSITE" id="PS50151"/>
    </source>
</evidence>
<organism evidence="17 18">
    <name type="scientific">Candidatus Staskawiczbacteria bacterium RIFOXYD1_FULL_32_13</name>
    <dbReference type="NCBI Taxonomy" id="1802234"/>
    <lineage>
        <taxon>Bacteria</taxon>
        <taxon>Candidatus Staskawicziibacteriota</taxon>
    </lineage>
</organism>
<dbReference type="InterPro" id="IPR006935">
    <property type="entry name" value="Helicase/UvrB_N"/>
</dbReference>
<accession>A0A1G2JP53</accession>
<evidence type="ECO:0000256" key="1">
    <source>
        <dbReference type="ARBA" id="ARBA00004496"/>
    </source>
</evidence>
<dbReference type="Pfam" id="PF12344">
    <property type="entry name" value="UvrB"/>
    <property type="match status" value="1"/>
</dbReference>
<dbReference type="AlphaFoldDB" id="A0A1G2JP53"/>
<dbReference type="Gene3D" id="3.40.50.300">
    <property type="entry name" value="P-loop containing nucleotide triphosphate hydrolases"/>
    <property type="match status" value="3"/>
</dbReference>
<evidence type="ECO:0000256" key="5">
    <source>
        <dbReference type="ARBA" id="ARBA00022763"/>
    </source>
</evidence>
<keyword evidence="4" id="KW-0547">Nucleotide-binding</keyword>
<evidence type="ECO:0000259" key="16">
    <source>
        <dbReference type="PROSITE" id="PS51194"/>
    </source>
</evidence>
<dbReference type="SUPFAM" id="SSF46600">
    <property type="entry name" value="C-terminal UvrC-binding domain of UvrB"/>
    <property type="match status" value="1"/>
</dbReference>
<dbReference type="GO" id="GO:0005737">
    <property type="term" value="C:cytoplasm"/>
    <property type="evidence" value="ECO:0007669"/>
    <property type="project" value="UniProtKB-SubCell"/>
</dbReference>
<keyword evidence="13" id="KW-0175">Coiled coil</keyword>
<dbReference type="GO" id="GO:0005524">
    <property type="term" value="F:ATP binding"/>
    <property type="evidence" value="ECO:0007669"/>
    <property type="project" value="UniProtKB-KW"/>
</dbReference>
<keyword evidence="7" id="KW-0067">ATP-binding</keyword>